<dbReference type="Gene3D" id="3.40.190.10">
    <property type="entry name" value="Periplasmic binding protein-like II"/>
    <property type="match status" value="1"/>
</dbReference>
<organism evidence="5 6">
    <name type="scientific">Amygdalobacter indicium</name>
    <dbReference type="NCBI Taxonomy" id="3029272"/>
    <lineage>
        <taxon>Bacteria</taxon>
        <taxon>Bacillati</taxon>
        <taxon>Bacillota</taxon>
        <taxon>Clostridia</taxon>
        <taxon>Eubacteriales</taxon>
        <taxon>Oscillospiraceae</taxon>
        <taxon>Amygdalobacter</taxon>
    </lineage>
</organism>
<dbReference type="Proteomes" id="UP001220478">
    <property type="component" value="Chromosome"/>
</dbReference>
<evidence type="ECO:0000259" key="4">
    <source>
        <dbReference type="Pfam" id="PF00496"/>
    </source>
</evidence>
<dbReference type="PANTHER" id="PTHR30290">
    <property type="entry name" value="PERIPLASMIC BINDING COMPONENT OF ABC TRANSPORTER"/>
    <property type="match status" value="1"/>
</dbReference>
<reference evidence="5 6" key="1">
    <citation type="submission" date="2023-02" db="EMBL/GenBank/DDBJ databases">
        <title>Novel Oscillospiraceae bacterial genomes.</title>
        <authorList>
            <person name="Srinivasan S."/>
            <person name="Austin M.N."/>
            <person name="Fiedler T.L."/>
            <person name="Strenk S.M."/>
            <person name="Agnew K.J."/>
            <person name="Nagana Gowda G.A."/>
            <person name="Raftery D."/>
            <person name="Beamer M.A."/>
            <person name="Achilles S.L."/>
            <person name="Wiesenfeld H.C."/>
            <person name="Fredricks D.N."/>
            <person name="Hillier S.L."/>
        </authorList>
    </citation>
    <scope>NUCLEOTIDE SEQUENCE [LARGE SCALE GENOMIC DNA]</scope>
    <source>
        <strain evidence="5 6">CHIC02 1186E3-8</strain>
    </source>
</reference>
<keyword evidence="6" id="KW-1185">Reference proteome</keyword>
<dbReference type="RefSeq" id="WP_315572088.1">
    <property type="nucleotide sequence ID" value="NZ_CP118868.1"/>
</dbReference>
<keyword evidence="2" id="KW-0813">Transport</keyword>
<dbReference type="Gene3D" id="3.90.76.10">
    <property type="entry name" value="Dipeptide-binding Protein, Domain 1"/>
    <property type="match status" value="1"/>
</dbReference>
<dbReference type="Pfam" id="PF00496">
    <property type="entry name" value="SBP_bac_5"/>
    <property type="match status" value="1"/>
</dbReference>
<protein>
    <submittedName>
        <fullName evidence="5">ABC transporter substrate-binding protein</fullName>
    </submittedName>
</protein>
<evidence type="ECO:0000256" key="3">
    <source>
        <dbReference type="ARBA" id="ARBA00022729"/>
    </source>
</evidence>
<accession>A0ABY8C675</accession>
<dbReference type="InterPro" id="IPR000914">
    <property type="entry name" value="SBP_5_dom"/>
</dbReference>
<dbReference type="SUPFAM" id="SSF53850">
    <property type="entry name" value="Periplasmic binding protein-like II"/>
    <property type="match status" value="1"/>
</dbReference>
<evidence type="ECO:0000313" key="6">
    <source>
        <dbReference type="Proteomes" id="UP001220478"/>
    </source>
</evidence>
<proteinExistence type="inferred from homology"/>
<gene>
    <name evidence="5" type="ORF">PYS61_02715</name>
</gene>
<feature type="domain" description="Solute-binding protein family 5" evidence="4">
    <location>
        <begin position="119"/>
        <end position="355"/>
    </location>
</feature>
<evidence type="ECO:0000313" key="5">
    <source>
        <dbReference type="EMBL" id="WEG36096.1"/>
    </source>
</evidence>
<dbReference type="PANTHER" id="PTHR30290:SF9">
    <property type="entry name" value="OLIGOPEPTIDE-BINDING PROTEIN APPA"/>
    <property type="match status" value="1"/>
</dbReference>
<keyword evidence="3" id="KW-0732">Signal</keyword>
<name>A0ABY8C675_9FIRM</name>
<dbReference type="EMBL" id="CP118868">
    <property type="protein sequence ID" value="WEG36096.1"/>
    <property type="molecule type" value="Genomic_DNA"/>
</dbReference>
<evidence type="ECO:0000256" key="1">
    <source>
        <dbReference type="ARBA" id="ARBA00005695"/>
    </source>
</evidence>
<dbReference type="InterPro" id="IPR039424">
    <property type="entry name" value="SBP_5"/>
</dbReference>
<sequence length="535" mass="60936">MMRFIRTLRSFYITKRRKTRAAASYRQPAIVLAALLFMASTILSACQKNKLNSIEEKLGKDQGTIEQQTVKRRDLNVAIAALPRHQRPEFAQTLTEKALIDQLYEGPVTFHNNRIRLQQAEKITSNAAKTVWTIKLRPDLRWSDGSRITAEDYRQSWLRYLTEPEAEAYRAWIILNAEAFTQGKVTAEKVGIKAQDDTLTLTLQRPLPNLPAWLTQSFFCPSKFTADGKALYNGAYQLSSVSEKDIKLQANRFYWDEVNVWLKDINIKVIPDEIQAYEAYHTGIIDFIGEPFYAIAKDRRAAAVSSAEHLTFPLARLGYIKLENLKHPLFAAAEKRQALYTLLDAPFQARVILQDGSAAWPQRLTPDQAMRQQATETLKKGLSAADLESLTDNSTVGVGGQTILENRLLVSVSKDWLNALRIRFHLLRVAPPDKPVDFRYCTEQAPTDSPDSLLQLWSLRHMLQLDKKTEQAVWPTSELSDAEEAELQQLWQKLPTELALLPLTTRFALIMTRPNLVGVNVDKTGRMLLSDLQWR</sequence>
<comment type="similarity">
    <text evidence="1">Belongs to the bacterial solute-binding protein 5 family.</text>
</comment>
<evidence type="ECO:0000256" key="2">
    <source>
        <dbReference type="ARBA" id="ARBA00022448"/>
    </source>
</evidence>